<proteinExistence type="predicted"/>
<dbReference type="AlphaFoldDB" id="J0LI18"/>
<dbReference type="InParanoid" id="J0LI18"/>
<name>J0LI18_AURST</name>
<evidence type="ECO:0000313" key="2">
    <source>
        <dbReference type="Proteomes" id="UP000006514"/>
    </source>
</evidence>
<dbReference type="KEGG" id="adl:AURDEDRAFT_173049"/>
<keyword evidence="2" id="KW-1185">Reference proteome</keyword>
<gene>
    <name evidence="1" type="ORF">AURDEDRAFT_173049</name>
</gene>
<protein>
    <submittedName>
        <fullName evidence="1">Uncharacterized protein</fullName>
    </submittedName>
</protein>
<reference evidence="2" key="1">
    <citation type="journal article" date="2012" name="Science">
        <title>The Paleozoic origin of enzymatic lignin decomposition reconstructed from 31 fungal genomes.</title>
        <authorList>
            <person name="Floudas D."/>
            <person name="Binder M."/>
            <person name="Riley R."/>
            <person name="Barry K."/>
            <person name="Blanchette R.A."/>
            <person name="Henrissat B."/>
            <person name="Martinez A.T."/>
            <person name="Otillar R."/>
            <person name="Spatafora J.W."/>
            <person name="Yadav J.S."/>
            <person name="Aerts A."/>
            <person name="Benoit I."/>
            <person name="Boyd A."/>
            <person name="Carlson A."/>
            <person name="Copeland A."/>
            <person name="Coutinho P.M."/>
            <person name="de Vries R.P."/>
            <person name="Ferreira P."/>
            <person name="Findley K."/>
            <person name="Foster B."/>
            <person name="Gaskell J."/>
            <person name="Glotzer D."/>
            <person name="Gorecki P."/>
            <person name="Heitman J."/>
            <person name="Hesse C."/>
            <person name="Hori C."/>
            <person name="Igarashi K."/>
            <person name="Jurgens J.A."/>
            <person name="Kallen N."/>
            <person name="Kersten P."/>
            <person name="Kohler A."/>
            <person name="Kuees U."/>
            <person name="Kumar T.K.A."/>
            <person name="Kuo A."/>
            <person name="LaButti K."/>
            <person name="Larrondo L.F."/>
            <person name="Lindquist E."/>
            <person name="Ling A."/>
            <person name="Lombard V."/>
            <person name="Lucas S."/>
            <person name="Lundell T."/>
            <person name="Martin R."/>
            <person name="McLaughlin D.J."/>
            <person name="Morgenstern I."/>
            <person name="Morin E."/>
            <person name="Murat C."/>
            <person name="Nagy L.G."/>
            <person name="Nolan M."/>
            <person name="Ohm R.A."/>
            <person name="Patyshakuliyeva A."/>
            <person name="Rokas A."/>
            <person name="Ruiz-Duenas F.J."/>
            <person name="Sabat G."/>
            <person name="Salamov A."/>
            <person name="Samejima M."/>
            <person name="Schmutz J."/>
            <person name="Slot J.C."/>
            <person name="St John F."/>
            <person name="Stenlid J."/>
            <person name="Sun H."/>
            <person name="Sun S."/>
            <person name="Syed K."/>
            <person name="Tsang A."/>
            <person name="Wiebenga A."/>
            <person name="Young D."/>
            <person name="Pisabarro A."/>
            <person name="Eastwood D.C."/>
            <person name="Martin F."/>
            <person name="Cullen D."/>
            <person name="Grigoriev I.V."/>
            <person name="Hibbett D.S."/>
        </authorList>
    </citation>
    <scope>NUCLEOTIDE SEQUENCE [LARGE SCALE GENOMIC DNA]</scope>
    <source>
        <strain evidence="2">TFB10046</strain>
    </source>
</reference>
<sequence length="109" mass="12174">MTVGWQAASTAGARRVLTLPMSRQEHSQFCGINIAMAHQRVCSLNDGILLVPLRLRLRRRVGAGSYKAIGELLAYLPSSSDLYSHVVRASTAEPLKKLYKYTYPLYVHL</sequence>
<accession>J0LI18</accession>
<evidence type="ECO:0000313" key="1">
    <source>
        <dbReference type="EMBL" id="EJD37910.1"/>
    </source>
</evidence>
<dbReference type="Proteomes" id="UP000006514">
    <property type="component" value="Unassembled WGS sequence"/>
</dbReference>
<dbReference type="EMBL" id="JH687833">
    <property type="protein sequence ID" value="EJD37910.1"/>
    <property type="molecule type" value="Genomic_DNA"/>
</dbReference>
<organism evidence="1 2">
    <name type="scientific">Auricularia subglabra (strain TFB-10046 / SS5)</name>
    <name type="common">White-rot fungus</name>
    <name type="synonym">Auricularia delicata (strain TFB10046)</name>
    <dbReference type="NCBI Taxonomy" id="717982"/>
    <lineage>
        <taxon>Eukaryota</taxon>
        <taxon>Fungi</taxon>
        <taxon>Dikarya</taxon>
        <taxon>Basidiomycota</taxon>
        <taxon>Agaricomycotina</taxon>
        <taxon>Agaricomycetes</taxon>
        <taxon>Auriculariales</taxon>
        <taxon>Auriculariaceae</taxon>
        <taxon>Auricularia</taxon>
    </lineage>
</organism>